<comment type="caution">
    <text evidence="2">The sequence shown here is derived from an EMBL/GenBank/DDBJ whole genome shotgun (WGS) entry which is preliminary data.</text>
</comment>
<feature type="region of interest" description="Disordered" evidence="1">
    <location>
        <begin position="305"/>
        <end position="349"/>
    </location>
</feature>
<evidence type="ECO:0000313" key="3">
    <source>
        <dbReference type="Proteomes" id="UP000522262"/>
    </source>
</evidence>
<name>A0A8H5J3V9_9HYPO</name>
<sequence>MLQQELTSAFSAFTAANSGHPSRLKALKSFLEARPQVKPVTDLLPVNIDETNVRLDLIEIVRNKMVLLKPDRPLNHIQFCYLIGMSLGDLRAFAYSGPGHVVKTIRGLEKLTAYFCHIVLFAWNQTQEHLEKTRKVLGKVDYFIFEKTAEAGGTNMEIIKGYHDATLCEDDPNYSIISLQFVWMPCNVKALATEQVDLAAQRDPSTALGSHLDHRYGQGPLSACTTRNCTKCREILGIQCHDISSNLPVESGTIVKVRRLTKHRGLFEHVIKLQWSITCAAAMSGGAQIYEDELLSDSEHSLCGSVPEQQDLEESGEELKEAGENSRQASIEKFESWLQQSESADDMGT</sequence>
<keyword evidence="3" id="KW-1185">Reference proteome</keyword>
<accession>A0A8H5J3V9</accession>
<reference evidence="2 3" key="1">
    <citation type="submission" date="2020-05" db="EMBL/GenBank/DDBJ databases">
        <title>Identification and distribution of gene clusters putatively required for synthesis of sphingolipid metabolism inhibitors in phylogenetically diverse species of the filamentous fungus Fusarium.</title>
        <authorList>
            <person name="Kim H.-S."/>
            <person name="Busman M."/>
            <person name="Brown D.W."/>
            <person name="Divon H."/>
            <person name="Uhlig S."/>
            <person name="Proctor R.H."/>
        </authorList>
    </citation>
    <scope>NUCLEOTIDE SEQUENCE [LARGE SCALE GENOMIC DNA]</scope>
    <source>
        <strain evidence="2 3">NRRL 53147</strain>
    </source>
</reference>
<evidence type="ECO:0000313" key="2">
    <source>
        <dbReference type="EMBL" id="KAF5547766.1"/>
    </source>
</evidence>
<gene>
    <name evidence="2" type="ORF">FMEXI_5092</name>
</gene>
<proteinExistence type="predicted"/>
<evidence type="ECO:0000256" key="1">
    <source>
        <dbReference type="SAM" id="MobiDB-lite"/>
    </source>
</evidence>
<dbReference type="EMBL" id="JAAOAM010000104">
    <property type="protein sequence ID" value="KAF5547766.1"/>
    <property type="molecule type" value="Genomic_DNA"/>
</dbReference>
<protein>
    <submittedName>
        <fullName evidence="2">Uncharacterized protein</fullName>
    </submittedName>
</protein>
<dbReference type="AlphaFoldDB" id="A0A8H5J3V9"/>
<dbReference type="Proteomes" id="UP000522262">
    <property type="component" value="Unassembled WGS sequence"/>
</dbReference>
<feature type="compositionally biased region" description="Basic and acidic residues" evidence="1">
    <location>
        <begin position="317"/>
        <end position="335"/>
    </location>
</feature>
<organism evidence="2 3">
    <name type="scientific">Fusarium mexicanum</name>
    <dbReference type="NCBI Taxonomy" id="751941"/>
    <lineage>
        <taxon>Eukaryota</taxon>
        <taxon>Fungi</taxon>
        <taxon>Dikarya</taxon>
        <taxon>Ascomycota</taxon>
        <taxon>Pezizomycotina</taxon>
        <taxon>Sordariomycetes</taxon>
        <taxon>Hypocreomycetidae</taxon>
        <taxon>Hypocreales</taxon>
        <taxon>Nectriaceae</taxon>
        <taxon>Fusarium</taxon>
        <taxon>Fusarium fujikuroi species complex</taxon>
    </lineage>
</organism>